<dbReference type="EMBL" id="KK198753">
    <property type="protein sequence ID" value="KCW90048.1"/>
    <property type="molecule type" value="Genomic_DNA"/>
</dbReference>
<dbReference type="PROSITE" id="PS50888">
    <property type="entry name" value="BHLH"/>
    <property type="match status" value="1"/>
</dbReference>
<evidence type="ECO:0000256" key="1">
    <source>
        <dbReference type="ARBA" id="ARBA00004123"/>
    </source>
</evidence>
<dbReference type="InterPro" id="IPR036638">
    <property type="entry name" value="HLH_DNA-bd_sf"/>
</dbReference>
<dbReference type="Pfam" id="PF00010">
    <property type="entry name" value="HLH"/>
    <property type="match status" value="1"/>
</dbReference>
<proteinExistence type="predicted"/>
<evidence type="ECO:0000256" key="3">
    <source>
        <dbReference type="ARBA" id="ARBA00023125"/>
    </source>
</evidence>
<dbReference type="CDD" id="cd18914">
    <property type="entry name" value="bHLH_AtORG2_like"/>
    <property type="match status" value="1"/>
</dbReference>
<gene>
    <name evidence="7" type="ORF">EUGRSUZ_A02250</name>
</gene>
<accession>A0A059DH16</accession>
<reference evidence="7" key="1">
    <citation type="submission" date="2013-07" db="EMBL/GenBank/DDBJ databases">
        <title>The genome of Eucalyptus grandis.</title>
        <authorList>
            <person name="Schmutz J."/>
            <person name="Hayes R."/>
            <person name="Myburg A."/>
            <person name="Tuskan G."/>
            <person name="Grattapaglia D."/>
            <person name="Rokhsar D.S."/>
        </authorList>
    </citation>
    <scope>NUCLEOTIDE SEQUENCE</scope>
    <source>
        <tissue evidence="7">Leaf extractions</tissue>
    </source>
</reference>
<evidence type="ECO:0000313" key="7">
    <source>
        <dbReference type="EMBL" id="KCW90048.1"/>
    </source>
</evidence>
<dbReference type="PANTHER" id="PTHR13935:SF41">
    <property type="entry name" value="TRANSCRIPTION FACTOR ORG2-RELATED"/>
    <property type="match status" value="1"/>
</dbReference>
<dbReference type="GO" id="GO:0006357">
    <property type="term" value="P:regulation of transcription by RNA polymerase II"/>
    <property type="evidence" value="ECO:0000318"/>
    <property type="project" value="GO_Central"/>
</dbReference>
<evidence type="ECO:0000256" key="4">
    <source>
        <dbReference type="ARBA" id="ARBA00023163"/>
    </source>
</evidence>
<dbReference type="Gene3D" id="4.10.280.10">
    <property type="entry name" value="Helix-loop-helix DNA-binding domain"/>
    <property type="match status" value="1"/>
</dbReference>
<keyword evidence="5" id="KW-0539">Nucleus</keyword>
<name>A0A059DH16_EUCGR</name>
<dbReference type="SMART" id="SM00353">
    <property type="entry name" value="HLH"/>
    <property type="match status" value="1"/>
</dbReference>
<dbReference type="InParanoid" id="A0A059DH16"/>
<keyword evidence="4" id="KW-0804">Transcription</keyword>
<dbReference type="AlphaFoldDB" id="A0A059DH16"/>
<sequence length="241" mass="26904">MRRDAHPFSSPPPLHFAFLSSPSPHAEVVLDHLNIPAAATNGEATMVKKLNHNACERDRRKKINSLYSALRSLLPSADQTEKLSIPATVSQVLKYIPELQQQVQILAREREELLSRINATQGIDDCTHQEISKGKGALSNPMPSISTNCLSESEVAIQICTTKVMTQNTVDFSEILLNLDHHGFPLISASTFESFGGTRTTFYNLHVQVERSRGMECEALKEKLLALYDQKGREVKFPIQH</sequence>
<organism evidence="7">
    <name type="scientific">Eucalyptus grandis</name>
    <name type="common">Flooded gum</name>
    <dbReference type="NCBI Taxonomy" id="71139"/>
    <lineage>
        <taxon>Eukaryota</taxon>
        <taxon>Viridiplantae</taxon>
        <taxon>Streptophyta</taxon>
        <taxon>Embryophyta</taxon>
        <taxon>Tracheophyta</taxon>
        <taxon>Spermatophyta</taxon>
        <taxon>Magnoliopsida</taxon>
        <taxon>eudicotyledons</taxon>
        <taxon>Gunneridae</taxon>
        <taxon>Pentapetalae</taxon>
        <taxon>rosids</taxon>
        <taxon>malvids</taxon>
        <taxon>Myrtales</taxon>
        <taxon>Myrtaceae</taxon>
        <taxon>Myrtoideae</taxon>
        <taxon>Eucalypteae</taxon>
        <taxon>Eucalyptus</taxon>
    </lineage>
</organism>
<dbReference type="PANTHER" id="PTHR13935">
    <property type="entry name" value="ACHAETE-SCUTE TRANSCRIPTION FACTOR-RELATED"/>
    <property type="match status" value="1"/>
</dbReference>
<feature type="domain" description="BHLH" evidence="6">
    <location>
        <begin position="47"/>
        <end position="99"/>
    </location>
</feature>
<dbReference type="eggNOG" id="ENOG502RXMR">
    <property type="taxonomic scope" value="Eukaryota"/>
</dbReference>
<dbReference type="OMA" id="THNANER"/>
<dbReference type="GO" id="GO:0046983">
    <property type="term" value="F:protein dimerization activity"/>
    <property type="evidence" value="ECO:0007669"/>
    <property type="project" value="InterPro"/>
</dbReference>
<dbReference type="FunCoup" id="A0A059DH16">
    <property type="interactions" value="86"/>
</dbReference>
<comment type="subcellular location">
    <subcellularLocation>
        <location evidence="1">Nucleus</location>
    </subcellularLocation>
</comment>
<dbReference type="GO" id="GO:0010106">
    <property type="term" value="P:cellular response to iron ion starvation"/>
    <property type="evidence" value="ECO:0007669"/>
    <property type="project" value="UniProtKB-ARBA"/>
</dbReference>
<dbReference type="InterPro" id="IPR015660">
    <property type="entry name" value="MASH1/Ascl1a-like"/>
</dbReference>
<evidence type="ECO:0000259" key="6">
    <source>
        <dbReference type="PROSITE" id="PS50888"/>
    </source>
</evidence>
<dbReference type="GO" id="GO:0000981">
    <property type="term" value="F:DNA-binding transcription factor activity, RNA polymerase II-specific"/>
    <property type="evidence" value="ECO:0000318"/>
    <property type="project" value="GO_Central"/>
</dbReference>
<dbReference type="GO" id="GO:0090575">
    <property type="term" value="C:RNA polymerase II transcription regulator complex"/>
    <property type="evidence" value="ECO:0000318"/>
    <property type="project" value="GO_Central"/>
</dbReference>
<dbReference type="InterPro" id="IPR011598">
    <property type="entry name" value="bHLH_dom"/>
</dbReference>
<dbReference type="SUPFAM" id="SSF47459">
    <property type="entry name" value="HLH, helix-loop-helix DNA-binding domain"/>
    <property type="match status" value="1"/>
</dbReference>
<evidence type="ECO:0000256" key="5">
    <source>
        <dbReference type="ARBA" id="ARBA00023242"/>
    </source>
</evidence>
<keyword evidence="2" id="KW-0805">Transcription regulation</keyword>
<dbReference type="FunFam" id="4.10.280.10:FF:000074">
    <property type="entry name" value="Transcription factor ORG2"/>
    <property type="match status" value="1"/>
</dbReference>
<dbReference type="GO" id="GO:0000977">
    <property type="term" value="F:RNA polymerase II transcription regulatory region sequence-specific DNA binding"/>
    <property type="evidence" value="ECO:0000318"/>
    <property type="project" value="GO_Central"/>
</dbReference>
<keyword evidence="3" id="KW-0238">DNA-binding</keyword>
<protein>
    <recommendedName>
        <fullName evidence="6">BHLH domain-containing protein</fullName>
    </recommendedName>
</protein>
<dbReference type="STRING" id="71139.A0A059DH16"/>
<evidence type="ECO:0000256" key="2">
    <source>
        <dbReference type="ARBA" id="ARBA00023015"/>
    </source>
</evidence>
<dbReference type="Gramene" id="KCW90048">
    <property type="protein sequence ID" value="KCW90048"/>
    <property type="gene ID" value="EUGRSUZ_A02250"/>
</dbReference>